<organism evidence="10 11">
    <name type="scientific">Leptomonas seymouri</name>
    <dbReference type="NCBI Taxonomy" id="5684"/>
    <lineage>
        <taxon>Eukaryota</taxon>
        <taxon>Discoba</taxon>
        <taxon>Euglenozoa</taxon>
        <taxon>Kinetoplastea</taxon>
        <taxon>Metakinetoplastina</taxon>
        <taxon>Trypanosomatida</taxon>
        <taxon>Trypanosomatidae</taxon>
        <taxon>Leishmaniinae</taxon>
        <taxon>Leptomonas</taxon>
    </lineage>
</organism>
<feature type="compositionally biased region" description="Low complexity" evidence="8">
    <location>
        <begin position="1021"/>
        <end position="1034"/>
    </location>
</feature>
<keyword evidence="11" id="KW-1185">Reference proteome</keyword>
<dbReference type="InterPro" id="IPR050164">
    <property type="entry name" value="Peptidase_C19"/>
</dbReference>
<dbReference type="GO" id="GO:0016579">
    <property type="term" value="P:protein deubiquitination"/>
    <property type="evidence" value="ECO:0007669"/>
    <property type="project" value="InterPro"/>
</dbReference>
<feature type="region of interest" description="Disordered" evidence="8">
    <location>
        <begin position="996"/>
        <end position="1034"/>
    </location>
</feature>
<evidence type="ECO:0000256" key="5">
    <source>
        <dbReference type="ARBA" id="ARBA00022801"/>
    </source>
</evidence>
<feature type="compositionally biased region" description="Gly residues" evidence="8">
    <location>
        <begin position="738"/>
        <end position="748"/>
    </location>
</feature>
<feature type="region of interest" description="Disordered" evidence="8">
    <location>
        <begin position="1729"/>
        <end position="1756"/>
    </location>
</feature>
<dbReference type="PANTHER" id="PTHR24006">
    <property type="entry name" value="UBIQUITIN CARBOXYL-TERMINAL HYDROLASE"/>
    <property type="match status" value="1"/>
</dbReference>
<dbReference type="InterPro" id="IPR018200">
    <property type="entry name" value="USP_CS"/>
</dbReference>
<comment type="catalytic activity">
    <reaction evidence="1">
        <text>Thiol-dependent hydrolysis of ester, thioester, amide, peptide and isopeptide bonds formed by the C-terminal Gly of ubiquitin (a 76-residue protein attached to proteins as an intracellular targeting signal).</text>
        <dbReference type="EC" id="3.4.19.12"/>
    </reaction>
</comment>
<dbReference type="OMA" id="HYTYHGK"/>
<dbReference type="InterPro" id="IPR038765">
    <property type="entry name" value="Papain-like_cys_pep_sf"/>
</dbReference>
<dbReference type="GO" id="GO:0005634">
    <property type="term" value="C:nucleus"/>
    <property type="evidence" value="ECO:0007669"/>
    <property type="project" value="TreeGrafter"/>
</dbReference>
<evidence type="ECO:0000256" key="3">
    <source>
        <dbReference type="ARBA" id="ARBA00022670"/>
    </source>
</evidence>
<keyword evidence="3" id="KW-0645">Protease</keyword>
<feature type="region of interest" description="Disordered" evidence="8">
    <location>
        <begin position="729"/>
        <end position="755"/>
    </location>
</feature>
<evidence type="ECO:0000256" key="6">
    <source>
        <dbReference type="ARBA" id="ARBA00022807"/>
    </source>
</evidence>
<dbReference type="PROSITE" id="PS00973">
    <property type="entry name" value="USP_2"/>
    <property type="match status" value="1"/>
</dbReference>
<dbReference type="GO" id="GO:0004843">
    <property type="term" value="F:cysteine-type deubiquitinase activity"/>
    <property type="evidence" value="ECO:0007669"/>
    <property type="project" value="UniProtKB-EC"/>
</dbReference>
<dbReference type="VEuPathDB" id="TriTrypDB:Lsey_0207_0120"/>
<dbReference type="Pfam" id="PF00443">
    <property type="entry name" value="UCH"/>
    <property type="match status" value="1"/>
</dbReference>
<feature type="compositionally biased region" description="Low complexity" evidence="8">
    <location>
        <begin position="475"/>
        <end position="493"/>
    </location>
</feature>
<protein>
    <recommendedName>
        <fullName evidence="2">ubiquitinyl hydrolase 1</fullName>
        <ecNumber evidence="2">3.4.19.12</ecNumber>
    </recommendedName>
</protein>
<gene>
    <name evidence="10" type="ORF">ABL78_5822</name>
</gene>
<evidence type="ECO:0000256" key="1">
    <source>
        <dbReference type="ARBA" id="ARBA00000707"/>
    </source>
</evidence>
<dbReference type="GO" id="GO:0006508">
    <property type="term" value="P:proteolysis"/>
    <property type="evidence" value="ECO:0007669"/>
    <property type="project" value="UniProtKB-KW"/>
</dbReference>
<evidence type="ECO:0000259" key="9">
    <source>
        <dbReference type="PROSITE" id="PS50235"/>
    </source>
</evidence>
<feature type="compositionally biased region" description="Polar residues" evidence="8">
    <location>
        <begin position="1005"/>
        <end position="1020"/>
    </location>
</feature>
<dbReference type="GO" id="GO:0005829">
    <property type="term" value="C:cytosol"/>
    <property type="evidence" value="ECO:0007669"/>
    <property type="project" value="TreeGrafter"/>
</dbReference>
<feature type="region of interest" description="Disordered" evidence="8">
    <location>
        <begin position="1495"/>
        <end position="1515"/>
    </location>
</feature>
<dbReference type="OrthoDB" id="289038at2759"/>
<dbReference type="PANTHER" id="PTHR24006:SF687">
    <property type="entry name" value="UBIQUITIN CARBOXYL-TERMINAL HYDROLASE 10"/>
    <property type="match status" value="1"/>
</dbReference>
<dbReference type="PROSITE" id="PS00972">
    <property type="entry name" value="USP_1"/>
    <property type="match status" value="1"/>
</dbReference>
<keyword evidence="6" id="KW-0788">Thiol protease</keyword>
<feature type="compositionally biased region" description="Basic and acidic residues" evidence="8">
    <location>
        <begin position="494"/>
        <end position="504"/>
    </location>
</feature>
<keyword evidence="5 10" id="KW-0378">Hydrolase</keyword>
<feature type="domain" description="USP" evidence="9">
    <location>
        <begin position="238"/>
        <end position="584"/>
    </location>
</feature>
<evidence type="ECO:0000313" key="11">
    <source>
        <dbReference type="Proteomes" id="UP000038009"/>
    </source>
</evidence>
<dbReference type="PROSITE" id="PS50235">
    <property type="entry name" value="USP_3"/>
    <property type="match status" value="1"/>
</dbReference>
<keyword evidence="4" id="KW-0833">Ubl conjugation pathway</keyword>
<feature type="region of interest" description="Disordered" evidence="8">
    <location>
        <begin position="1259"/>
        <end position="1302"/>
    </location>
</feature>
<evidence type="ECO:0000256" key="2">
    <source>
        <dbReference type="ARBA" id="ARBA00012759"/>
    </source>
</evidence>
<feature type="region of interest" description="Disordered" evidence="8">
    <location>
        <begin position="474"/>
        <end position="504"/>
    </location>
</feature>
<evidence type="ECO:0000256" key="8">
    <source>
        <dbReference type="SAM" id="MobiDB-lite"/>
    </source>
</evidence>
<proteinExistence type="predicted"/>
<evidence type="ECO:0000256" key="7">
    <source>
        <dbReference type="SAM" id="Coils"/>
    </source>
</evidence>
<reference evidence="10 11" key="1">
    <citation type="journal article" date="2015" name="PLoS Pathog.">
        <title>Leptomonas seymouri: Adaptations to the Dixenous Life Cycle Analyzed by Genome Sequencing, Transcriptome Profiling and Co-infection with Leishmania donovani.</title>
        <authorList>
            <person name="Kraeva N."/>
            <person name="Butenko A."/>
            <person name="Hlavacova J."/>
            <person name="Kostygov A."/>
            <person name="Myskova J."/>
            <person name="Grybchuk D."/>
            <person name="Lestinova T."/>
            <person name="Votypka J."/>
            <person name="Volf P."/>
            <person name="Opperdoes F."/>
            <person name="Flegontov P."/>
            <person name="Lukes J."/>
            <person name="Yurchenko V."/>
        </authorList>
    </citation>
    <scope>NUCLEOTIDE SEQUENCE [LARGE SCALE GENOMIC DNA]</scope>
    <source>
        <strain evidence="10 11">ATCC 30220</strain>
    </source>
</reference>
<accession>A0A0N0P4C4</accession>
<dbReference type="EC" id="3.4.19.12" evidence="2"/>
<name>A0A0N0P4C4_LEPSE</name>
<sequence>MPPIESAFSVTAADVRLPPADAWATEVLQRCSHVHYKPQRDLLRILAPLSPAAASTAGSAVVAQAPTVINVDVEEDIDVSPDSLSSCGGDSCQPYLPLVVRAVPTAEMQALRKAFSTSLLRTAYRAHTPCVAPHTTKVGRQLGCAASPRCMVGLRSLAGDAVTREDCMNVMMGDGPHVVAVPATNAGAAAAGNRKGARASSSAKHVGELKGAALLSCAPTLTATRTVTDDPAFPCLWRGVRNLANTCYFSSVLQMVFSVARLRCAILNDGASERGGPTAPATTAVKTQLEESGLKELFALMAFSREGAGADPQSFASYLSLDVKMQQDAQEFFTLLLDWLRCRCGPAVQAAVTNTFSGTLLYDRCCGVCGRSAKRAESFLYLSLPVRPTLEDSLSEFSKPEEVDGFMCEGCGKTAVATSRQYMRTLPDVLIVHWNRFEFDLQTLQRHKVTTATSYPLQLDMAAYVRQWHEHKRGSSAASGTAGGSAARTSAAERAARSDKDRRDDNFHYELRGVVNHHGDTAVSGHYTYHGKVSLPSSTAAADAAVTGPDMWLNFNDAVVTPLSRYQGQRGVSSDAYLLVYHRVNPAPPSNSSATASAPITTTSTTTGTAASAVASSTSASPTPAEFPLYLCKYVDRVNQRCLDERQAWLHQRAQVADFYDLWAATAHAVFDASTSVGAAAAAALPAWSSTAAAVYALPTAWLQEFGRCFLPAYVDVASLGGGAASQLKRNRQDTAGGSAGEGTGGPGDDVDGKSNLSGLHGAAGTLNALSEEEGAALLEGGPVDGVVVPAIGPRPHGGIQSLEEFYQLVRRHSLLQALPSLSCAHGYLAPWGAYKFVSAAAFAKLLHFLSVCGAPLNAARPADDNTSGAAVDAQTSCAFTDSNLCPLCVAAMAATVQGLAVSSAEDEQAELCLTQAWRDAEKEREAGEGGEHRTSPAPSHSSTHRGGEAEESGQTLVSETVAAGWASYYVSERAWGRVLETEGYTAVVVMKESRLSPPWAPSSDAGTFHSSHLSGDNSDSGATSPQSPTSPTTAATTISLTLASSGSGVGATALKLLKGDVDLSSQLLCPHGALRPGQRVLAIPEALRRFWMRRFAEVLTVAHRAGQLRTTDPSWRVTEGDMEHFLLPHIPASSTSTTCHECMRTSVQALTSRHHQRLRKMEERKKFPSLWLAGAMTSPSGIAQLLLATGAENEEQLLAAQHPNRLVFKNNAEREYREYVKRWTEAQQARIAQQELEVKRLQATVSKKKESDAVWNVRVASRRGGRNPGREGAGGGRGSASHLLNADGSSASAPPAPDPETLEGRLFYAMATLEELRAQPAPDFDVSYGCVPTWWVARWYAAMQDDVSPSSGVDSLDEADKDRGEEAWGDAATANRLPPLSYDKLVCKHGGCLLDVPWLNPSDGFWQGVRGKRAEVLWNGVRVERATMAAPEDQQNRVDATSSCSLPCAAGSGPGKAEHRSQCWLPPLVILPMEEYQNLLSQYAAADALAKPLGSDPNAGEEAPSGKPATSAGPAVTDANAEVAASAPSAKKQTCVETSNVDGAPLAQSLLSPPPGPVICVVVHNGVRQLQPASCAACCAQLLANFEVHCEAFVNGSLKLNFHIKKSRKNFYDASSVLTSAAVQQSKASTVPAALPFLPPAPGGQAGVPMIVRDSDIEGDSSRGGVEQTAAAAAAAAAAGGHMANDDATADGIHYYTTLAQLRLYISAHLREKHGYLVPPADLQITRGKNRPLKLRSPLPPAEAGSRAERGDDPTALEHASLQDLGIRDGDTLTVHSVDIIAQPCATAPGAEEEWETIPPELLQAGGASGAGSGGGQGAVAAKEHSVAFRETRLQGSHTVRRDHHSGAVATASAPAAGVAMATAATRAEVSGSAASAEQPVACAVCTFLNAPGMVVCEMCEAPLPTR</sequence>
<dbReference type="EMBL" id="LJSK01000207">
    <property type="protein sequence ID" value="KPI85129.1"/>
    <property type="molecule type" value="Genomic_DNA"/>
</dbReference>
<dbReference type="InterPro" id="IPR028889">
    <property type="entry name" value="USP"/>
</dbReference>
<evidence type="ECO:0000313" key="10">
    <source>
        <dbReference type="EMBL" id="KPI85129.1"/>
    </source>
</evidence>
<dbReference type="Gene3D" id="3.90.70.10">
    <property type="entry name" value="Cysteine proteinases"/>
    <property type="match status" value="1"/>
</dbReference>
<keyword evidence="7" id="KW-0175">Coiled coil</keyword>
<feature type="coiled-coil region" evidence="7">
    <location>
        <begin position="1210"/>
        <end position="1252"/>
    </location>
</feature>
<feature type="region of interest" description="Disordered" evidence="8">
    <location>
        <begin position="922"/>
        <end position="955"/>
    </location>
</feature>
<dbReference type="InterPro" id="IPR001394">
    <property type="entry name" value="Peptidase_C19_UCH"/>
</dbReference>
<dbReference type="SUPFAM" id="SSF54001">
    <property type="entry name" value="Cysteine proteinases"/>
    <property type="match status" value="1"/>
</dbReference>
<evidence type="ECO:0000256" key="4">
    <source>
        <dbReference type="ARBA" id="ARBA00022786"/>
    </source>
</evidence>
<comment type="caution">
    <text evidence="10">The sequence shown here is derived from an EMBL/GenBank/DDBJ whole genome shotgun (WGS) entry which is preliminary data.</text>
</comment>
<dbReference type="Proteomes" id="UP000038009">
    <property type="component" value="Unassembled WGS sequence"/>
</dbReference>
<feature type="compositionally biased region" description="Basic and acidic residues" evidence="8">
    <location>
        <begin position="922"/>
        <end position="935"/>
    </location>
</feature>